<dbReference type="KEGG" id="epa:110232447"/>
<organism evidence="4 5">
    <name type="scientific">Exaiptasia diaphana</name>
    <name type="common">Tropical sea anemone</name>
    <name type="synonym">Aiptasia pulchella</name>
    <dbReference type="NCBI Taxonomy" id="2652724"/>
    <lineage>
        <taxon>Eukaryota</taxon>
        <taxon>Metazoa</taxon>
        <taxon>Cnidaria</taxon>
        <taxon>Anthozoa</taxon>
        <taxon>Hexacorallia</taxon>
        <taxon>Actiniaria</taxon>
        <taxon>Aiptasiidae</taxon>
        <taxon>Exaiptasia</taxon>
    </lineage>
</organism>
<evidence type="ECO:0000313" key="4">
    <source>
        <dbReference type="EnsemblMetazoa" id="XP_020893302.1"/>
    </source>
</evidence>
<keyword evidence="2" id="KW-0479">Metal-binding</keyword>
<keyword evidence="5" id="KW-1185">Reference proteome</keyword>
<evidence type="ECO:0000256" key="2">
    <source>
        <dbReference type="ARBA" id="ARBA00022723"/>
    </source>
</evidence>
<dbReference type="OMA" id="HAHRITQ"/>
<name>A0A913WS75_EXADI</name>
<comment type="cofactor">
    <cofactor evidence="1">
        <name>a divalent metal cation</name>
        <dbReference type="ChEBI" id="CHEBI:60240"/>
    </cofactor>
</comment>
<dbReference type="PANTHER" id="PTHR34615:SF1">
    <property type="entry name" value="PX DOMAIN-CONTAINING PROTEIN"/>
    <property type="match status" value="1"/>
</dbReference>
<dbReference type="Pfam" id="PF13359">
    <property type="entry name" value="DDE_Tnp_4"/>
    <property type="match status" value="1"/>
</dbReference>
<feature type="domain" description="DDE Tnp4" evidence="3">
    <location>
        <begin position="174"/>
        <end position="331"/>
    </location>
</feature>
<evidence type="ECO:0000259" key="3">
    <source>
        <dbReference type="Pfam" id="PF13359"/>
    </source>
</evidence>
<protein>
    <recommendedName>
        <fullName evidence="3">DDE Tnp4 domain-containing protein</fullName>
    </recommendedName>
</protein>
<evidence type="ECO:0000256" key="1">
    <source>
        <dbReference type="ARBA" id="ARBA00001968"/>
    </source>
</evidence>
<dbReference type="RefSeq" id="XP_020893302.1">
    <property type="nucleotide sequence ID" value="XM_021037643.2"/>
</dbReference>
<proteinExistence type="predicted"/>
<dbReference type="GO" id="GO:0046872">
    <property type="term" value="F:metal ion binding"/>
    <property type="evidence" value="ECO:0007669"/>
    <property type="project" value="UniProtKB-KW"/>
</dbReference>
<dbReference type="EnsemblMetazoa" id="XM_021037643.2">
    <property type="protein sequence ID" value="XP_020893302.1"/>
    <property type="gene ID" value="LOC110232447"/>
</dbReference>
<accession>A0A913WS75</accession>
<dbReference type="PANTHER" id="PTHR34615">
    <property type="entry name" value="PX DOMAIN-CONTAINING PROTEIN"/>
    <property type="match status" value="1"/>
</dbReference>
<sequence>MASFKDTRDALLISYDDGDIDDDEFLLLWEQFTSKNPSFPCDYEPFDLDTIDPSECKAEFRVEKNDIHMLADALDIPDVFTCPQRSICNGIEGLCCVLKRFAYPTRYSDMIPRFAKPVPVLSMITNTVIDYLYDTHAHRITQWNNFLLNNQMLEQYADSIAQKGSALDNCFGFIDGTVRPICRPGENQRIVYNGHKRVHALKYQSVTLPSGMIAHLCGPFEGKKHDAGMLRESQLLNDLQRHAFSTTGNPMCLYGDPAYPLRVHLLAPYKHARLTPQEQAFNTSMSTVRESVEWLFGDIVEYFKFLDFKKNLKIQLSSIGKYYIVAAILRNALTCLYGNQTSQFFDFEPPMLHEYFN</sequence>
<dbReference type="GeneID" id="110232447"/>
<evidence type="ECO:0000313" key="5">
    <source>
        <dbReference type="Proteomes" id="UP000887567"/>
    </source>
</evidence>
<dbReference type="OrthoDB" id="5948309at2759"/>
<dbReference type="Proteomes" id="UP000887567">
    <property type="component" value="Unplaced"/>
</dbReference>
<reference evidence="4" key="1">
    <citation type="submission" date="2022-11" db="UniProtKB">
        <authorList>
            <consortium name="EnsemblMetazoa"/>
        </authorList>
    </citation>
    <scope>IDENTIFICATION</scope>
</reference>
<dbReference type="InterPro" id="IPR027806">
    <property type="entry name" value="HARBI1_dom"/>
</dbReference>
<dbReference type="AlphaFoldDB" id="A0A913WS75"/>